<protein>
    <recommendedName>
        <fullName evidence="14">glucan 1,3-beta-glucosidase</fullName>
        <ecNumber evidence="14">3.2.1.58</ecNumber>
    </recommendedName>
    <alternativeName>
        <fullName evidence="15">Exo-1,3-beta-glucanase D</fullName>
    </alternativeName>
</protein>
<dbReference type="FunFam" id="3.20.20.80:FF:000033">
    <property type="entry name" value="Glucan 1,3-beta-glucosidase A"/>
    <property type="match status" value="1"/>
</dbReference>
<comment type="similarity">
    <text evidence="2">Belongs to the glycosyl hydrolase 5 (cellulase A) family.</text>
</comment>
<keyword evidence="8 17" id="KW-0472">Membrane</keyword>
<evidence type="ECO:0000256" key="3">
    <source>
        <dbReference type="ARBA" id="ARBA00022475"/>
    </source>
</evidence>
<dbReference type="SUPFAM" id="SSF51445">
    <property type="entry name" value="(Trans)glycosidases"/>
    <property type="match status" value="1"/>
</dbReference>
<dbReference type="FunCoup" id="A0A0H2SB96">
    <property type="interactions" value="27"/>
</dbReference>
<dbReference type="Proteomes" id="UP000053477">
    <property type="component" value="Unassembled WGS sequence"/>
</dbReference>
<dbReference type="EMBL" id="KQ085947">
    <property type="protein sequence ID" value="KLO14171.1"/>
    <property type="molecule type" value="Genomic_DNA"/>
</dbReference>
<keyword evidence="11" id="KW-0961">Cell wall biogenesis/degradation</keyword>
<reference evidence="19 20" key="1">
    <citation type="submission" date="2015-04" db="EMBL/GenBank/DDBJ databases">
        <title>Complete genome sequence of Schizopora paradoxa KUC8140, a cosmopolitan wood degrader in East Asia.</title>
        <authorList>
            <consortium name="DOE Joint Genome Institute"/>
            <person name="Min B."/>
            <person name="Park H."/>
            <person name="Jang Y."/>
            <person name="Kim J.-J."/>
            <person name="Kim K.H."/>
            <person name="Pangilinan J."/>
            <person name="Lipzen A."/>
            <person name="Riley R."/>
            <person name="Grigoriev I.V."/>
            <person name="Spatafora J.W."/>
            <person name="Choi I.-G."/>
        </authorList>
    </citation>
    <scope>NUCLEOTIDE SEQUENCE [LARGE SCALE GENOMIC DNA]</scope>
    <source>
        <strain evidence="19 20">KUC8140</strain>
    </source>
</reference>
<evidence type="ECO:0000256" key="1">
    <source>
        <dbReference type="ARBA" id="ARBA00004401"/>
    </source>
</evidence>
<dbReference type="PANTHER" id="PTHR31297">
    <property type="entry name" value="GLUCAN ENDO-1,6-BETA-GLUCOSIDASE B"/>
    <property type="match status" value="1"/>
</dbReference>
<dbReference type="GO" id="GO:0004338">
    <property type="term" value="F:glucan exo-1,3-beta-glucosidase activity"/>
    <property type="evidence" value="ECO:0007669"/>
    <property type="project" value="UniProtKB-EC"/>
</dbReference>
<evidence type="ECO:0000256" key="15">
    <source>
        <dbReference type="ARBA" id="ARBA00041260"/>
    </source>
</evidence>
<evidence type="ECO:0000313" key="19">
    <source>
        <dbReference type="EMBL" id="KLO14171.1"/>
    </source>
</evidence>
<comment type="function">
    <text evidence="13">Glucosidase involved in the degradation of cellulosic biomass. Active on lichenan.</text>
</comment>
<evidence type="ECO:0000256" key="2">
    <source>
        <dbReference type="ARBA" id="ARBA00005641"/>
    </source>
</evidence>
<evidence type="ECO:0000256" key="4">
    <source>
        <dbReference type="ARBA" id="ARBA00022692"/>
    </source>
</evidence>
<keyword evidence="6" id="KW-0735">Signal-anchor</keyword>
<dbReference type="Gene3D" id="3.20.20.80">
    <property type="entry name" value="Glycosidases"/>
    <property type="match status" value="1"/>
</dbReference>
<dbReference type="GO" id="GO:0005886">
    <property type="term" value="C:plasma membrane"/>
    <property type="evidence" value="ECO:0007669"/>
    <property type="project" value="UniProtKB-SubCell"/>
</dbReference>
<keyword evidence="9" id="KW-0325">Glycoprotein</keyword>
<dbReference type="GO" id="GO:0005576">
    <property type="term" value="C:extracellular region"/>
    <property type="evidence" value="ECO:0007669"/>
    <property type="project" value="TreeGrafter"/>
</dbReference>
<dbReference type="PANTHER" id="PTHR31297:SF34">
    <property type="entry name" value="GLUCAN 1,3-BETA-GLUCOSIDASE 2"/>
    <property type="match status" value="1"/>
</dbReference>
<keyword evidence="7 17" id="KW-1133">Transmembrane helix</keyword>
<evidence type="ECO:0000313" key="20">
    <source>
        <dbReference type="Proteomes" id="UP000053477"/>
    </source>
</evidence>
<dbReference type="GO" id="GO:0071555">
    <property type="term" value="P:cell wall organization"/>
    <property type="evidence" value="ECO:0007669"/>
    <property type="project" value="UniProtKB-KW"/>
</dbReference>
<evidence type="ECO:0000256" key="16">
    <source>
        <dbReference type="SAM" id="MobiDB-lite"/>
    </source>
</evidence>
<evidence type="ECO:0000256" key="6">
    <source>
        <dbReference type="ARBA" id="ARBA00022968"/>
    </source>
</evidence>
<dbReference type="Pfam" id="PF00150">
    <property type="entry name" value="Cellulase"/>
    <property type="match status" value="1"/>
</dbReference>
<feature type="transmembrane region" description="Helical" evidence="17">
    <location>
        <begin position="24"/>
        <end position="48"/>
    </location>
</feature>
<evidence type="ECO:0000256" key="5">
    <source>
        <dbReference type="ARBA" id="ARBA00022801"/>
    </source>
</evidence>
<comment type="catalytic activity">
    <reaction evidence="12">
        <text>Successive hydrolysis of beta-D-glucose units from the non-reducing ends of (1-&gt;3)-beta-D-glucans, releasing alpha-glucose.</text>
        <dbReference type="EC" id="3.2.1.58"/>
    </reaction>
</comment>
<evidence type="ECO:0000256" key="13">
    <source>
        <dbReference type="ARBA" id="ARBA00037126"/>
    </source>
</evidence>
<evidence type="ECO:0000256" key="11">
    <source>
        <dbReference type="ARBA" id="ARBA00023316"/>
    </source>
</evidence>
<accession>A0A0H2SB96</accession>
<keyword evidence="5 19" id="KW-0378">Hydrolase</keyword>
<dbReference type="EC" id="3.2.1.58" evidence="14"/>
<dbReference type="InParanoid" id="A0A0H2SB96"/>
<keyword evidence="10" id="KW-0326">Glycosidase</keyword>
<keyword evidence="3" id="KW-1003">Cell membrane</keyword>
<evidence type="ECO:0000256" key="17">
    <source>
        <dbReference type="SAM" id="Phobius"/>
    </source>
</evidence>
<comment type="subcellular location">
    <subcellularLocation>
        <location evidence="1">Cell membrane</location>
        <topology evidence="1">Single-pass type II membrane protein</topology>
    </subcellularLocation>
</comment>
<evidence type="ECO:0000256" key="14">
    <source>
        <dbReference type="ARBA" id="ARBA00038929"/>
    </source>
</evidence>
<dbReference type="GO" id="GO:0009251">
    <property type="term" value="P:glucan catabolic process"/>
    <property type="evidence" value="ECO:0007669"/>
    <property type="project" value="TreeGrafter"/>
</dbReference>
<evidence type="ECO:0000256" key="9">
    <source>
        <dbReference type="ARBA" id="ARBA00023180"/>
    </source>
</evidence>
<dbReference type="GO" id="GO:0009986">
    <property type="term" value="C:cell surface"/>
    <property type="evidence" value="ECO:0007669"/>
    <property type="project" value="TreeGrafter"/>
</dbReference>
<sequence length="680" mass="73056">MPDYSQQKHGLFSSVRKNRRRARIFIGIGVFILLALIALVTALIYMFASKKHQESSSSNGDPGTLAHSVEVTGGDGSTVTRDDGTTFTYKNSFGGTWYYDASDPFNNGARAQSWSPALNETFNYGTDPIRGVNLGGWLVTEPFIAPALFEKYLDSPTPAIDEWTLSENMRNDTAGGGISQLEDHYKTFITEDDFAEIAGAGLNFVRIPIPYWAIETRDDEPFLAKTSWTYFLKAVEWARKYGLRINLDLHTLPGSQNGWNHSGKDGSINVLYGPMGYANAQRSLDYIRIIAEFISQPQYKDVITIFGITNEPQASVDGIDVLKSYYLEGYNVVRTASGVGEGKGPYVSIHDGFLGASDWTGFLPGADRLSLDMHKYTCFGPQPTGTLASMVNVPCSAYASMINNTLADFGLVTAGEFSNAVMDCGLYVNGVNVGSRYDGTMGGSTKIGSCDPWLDWASWDDATKQNYMKLAKASMDSLQNWFFWTWKIGNSTVHGTVMSPHWSYQLGLENGWMPTDPRTAVGTCGNKSPFDGPLKSYQTGGAGAGTIPASATADIPWPPASLSNAGAITLLPSYTPTGSLVTLPGPTFTSSVTVDAGSGWTNPSDQAGMMVPIAGCTYLDPWVGDANPPSPLCSANVAAAKVAASTAASATGVSTISHAVETSISTVKGRALTPKRNFSL</sequence>
<organism evidence="19 20">
    <name type="scientific">Schizopora paradoxa</name>
    <dbReference type="NCBI Taxonomy" id="27342"/>
    <lineage>
        <taxon>Eukaryota</taxon>
        <taxon>Fungi</taxon>
        <taxon>Dikarya</taxon>
        <taxon>Basidiomycota</taxon>
        <taxon>Agaricomycotina</taxon>
        <taxon>Agaricomycetes</taxon>
        <taxon>Hymenochaetales</taxon>
        <taxon>Schizoporaceae</taxon>
        <taxon>Schizopora</taxon>
    </lineage>
</organism>
<proteinExistence type="inferred from homology"/>
<dbReference type="InterPro" id="IPR050386">
    <property type="entry name" value="Glycosyl_hydrolase_5"/>
</dbReference>
<keyword evidence="20" id="KW-1185">Reference proteome</keyword>
<evidence type="ECO:0000259" key="18">
    <source>
        <dbReference type="Pfam" id="PF00150"/>
    </source>
</evidence>
<dbReference type="AlphaFoldDB" id="A0A0H2SB96"/>
<evidence type="ECO:0000256" key="12">
    <source>
        <dbReference type="ARBA" id="ARBA00036824"/>
    </source>
</evidence>
<dbReference type="STRING" id="27342.A0A0H2SB96"/>
<gene>
    <name evidence="19" type="ORF">SCHPADRAFT_826783</name>
</gene>
<evidence type="ECO:0000256" key="7">
    <source>
        <dbReference type="ARBA" id="ARBA00022989"/>
    </source>
</evidence>
<dbReference type="OrthoDB" id="62120at2759"/>
<keyword evidence="4 17" id="KW-0812">Transmembrane</keyword>
<name>A0A0H2SB96_9AGAM</name>
<feature type="domain" description="Glycoside hydrolase family 5" evidence="18">
    <location>
        <begin position="182"/>
        <end position="377"/>
    </location>
</feature>
<evidence type="ECO:0000256" key="8">
    <source>
        <dbReference type="ARBA" id="ARBA00023136"/>
    </source>
</evidence>
<feature type="region of interest" description="Disordered" evidence="16">
    <location>
        <begin position="54"/>
        <end position="81"/>
    </location>
</feature>
<dbReference type="InterPro" id="IPR001547">
    <property type="entry name" value="Glyco_hydro_5"/>
</dbReference>
<evidence type="ECO:0000256" key="10">
    <source>
        <dbReference type="ARBA" id="ARBA00023295"/>
    </source>
</evidence>
<dbReference type="InterPro" id="IPR017853">
    <property type="entry name" value="GH"/>
</dbReference>